<feature type="domain" description="D-isomer specific 2-hydroxyacid dehydrogenase NAD-binding" evidence="3">
    <location>
        <begin position="103"/>
        <end position="274"/>
    </location>
</feature>
<keyword evidence="2" id="KW-0520">NAD</keyword>
<keyword evidence="1" id="KW-0560">Oxidoreductase</keyword>
<accession>A0A1M6KEQ0</accession>
<keyword evidence="4" id="KW-0670">Pyruvate</keyword>
<evidence type="ECO:0000313" key="5">
    <source>
        <dbReference type="Proteomes" id="UP000189935"/>
    </source>
</evidence>
<dbReference type="PANTHER" id="PTHR43333">
    <property type="entry name" value="2-HACID_DH_C DOMAIN-CONTAINING PROTEIN"/>
    <property type="match status" value="1"/>
</dbReference>
<dbReference type="PANTHER" id="PTHR43333:SF1">
    <property type="entry name" value="D-ISOMER SPECIFIC 2-HYDROXYACID DEHYDROGENASE NAD-BINDING DOMAIN-CONTAINING PROTEIN"/>
    <property type="match status" value="1"/>
</dbReference>
<evidence type="ECO:0000313" key="4">
    <source>
        <dbReference type="EMBL" id="SHJ57409.1"/>
    </source>
</evidence>
<dbReference type="Proteomes" id="UP000189935">
    <property type="component" value="Chromosome I"/>
</dbReference>
<dbReference type="CDD" id="cd12164">
    <property type="entry name" value="GDH_like_2"/>
    <property type="match status" value="1"/>
</dbReference>
<evidence type="ECO:0000259" key="3">
    <source>
        <dbReference type="Pfam" id="PF02826"/>
    </source>
</evidence>
<dbReference type="Gene3D" id="3.40.50.720">
    <property type="entry name" value="NAD(P)-binding Rossmann-like Domain"/>
    <property type="match status" value="2"/>
</dbReference>
<reference evidence="4 5" key="1">
    <citation type="submission" date="2016-11" db="EMBL/GenBank/DDBJ databases">
        <authorList>
            <person name="Jaros S."/>
            <person name="Januszkiewicz K."/>
            <person name="Wedrychowicz H."/>
        </authorList>
    </citation>
    <scope>NUCLEOTIDE SEQUENCE [LARGE SCALE GENOMIC DNA]</scope>
    <source>
        <strain evidence="4 5">GAS499</strain>
    </source>
</reference>
<dbReference type="AlphaFoldDB" id="A0A1M6KEQ0"/>
<name>A0A1M6KEQ0_9BRAD</name>
<dbReference type="GO" id="GO:0016491">
    <property type="term" value="F:oxidoreductase activity"/>
    <property type="evidence" value="ECO:0007669"/>
    <property type="project" value="UniProtKB-KW"/>
</dbReference>
<dbReference type="Pfam" id="PF02826">
    <property type="entry name" value="2-Hacid_dh_C"/>
    <property type="match status" value="1"/>
</dbReference>
<dbReference type="OrthoDB" id="9787219at2"/>
<evidence type="ECO:0000256" key="1">
    <source>
        <dbReference type="ARBA" id="ARBA00023002"/>
    </source>
</evidence>
<dbReference type="GO" id="GO:0051287">
    <property type="term" value="F:NAD binding"/>
    <property type="evidence" value="ECO:0007669"/>
    <property type="project" value="InterPro"/>
</dbReference>
<dbReference type="InterPro" id="IPR036291">
    <property type="entry name" value="NAD(P)-bd_dom_sf"/>
</dbReference>
<sequence length="311" mass="34401">MRCALVSGSLDLRDYLGAEFKRIAERIEIVDHRQNRPDKDIRLAVAWHPPDDAFAYYPNLQAVCSIGAGVDNIIACPSLRPDIDVVRVVDPAQAQMMSGFVLWHVIWHQRRFAAYLDQQRDGIWRRQHQRAAQDVPVAILGYGEIGQRVAADLARLGFPVMVWSRSAKPTPPSVKGFHGASGLSAMLAETEVLVNLLPLTQETTGILNSELFNTMRRGGYLIQVGRGEHLVDDDLLAAFESGQLAGAALDVFAAEPLVQSHPFWRHPKIVVTPHDACEVRVEAVASTLIATADAIRTGQRPPHAIDRQRGY</sequence>
<dbReference type="SUPFAM" id="SSF52283">
    <property type="entry name" value="Formate/glycerate dehydrogenase catalytic domain-like"/>
    <property type="match status" value="1"/>
</dbReference>
<organism evidence="4 5">
    <name type="scientific">Bradyrhizobium lablabi</name>
    <dbReference type="NCBI Taxonomy" id="722472"/>
    <lineage>
        <taxon>Bacteria</taxon>
        <taxon>Pseudomonadati</taxon>
        <taxon>Pseudomonadota</taxon>
        <taxon>Alphaproteobacteria</taxon>
        <taxon>Hyphomicrobiales</taxon>
        <taxon>Nitrobacteraceae</taxon>
        <taxon>Bradyrhizobium</taxon>
    </lineage>
</organism>
<gene>
    <name evidence="4" type="ORF">SAMN05444159_0951</name>
</gene>
<dbReference type="RefSeq" id="WP_079537136.1">
    <property type="nucleotide sequence ID" value="NZ_LT670844.1"/>
</dbReference>
<dbReference type="SUPFAM" id="SSF51735">
    <property type="entry name" value="NAD(P)-binding Rossmann-fold domains"/>
    <property type="match status" value="1"/>
</dbReference>
<dbReference type="EMBL" id="LT670844">
    <property type="protein sequence ID" value="SHJ57409.1"/>
    <property type="molecule type" value="Genomic_DNA"/>
</dbReference>
<protein>
    <submittedName>
        <fullName evidence="4">Glyoxylate/hydroxypyruvate reductase A</fullName>
    </submittedName>
</protein>
<dbReference type="InterPro" id="IPR006140">
    <property type="entry name" value="D-isomer_DH_NAD-bd"/>
</dbReference>
<evidence type="ECO:0000256" key="2">
    <source>
        <dbReference type="ARBA" id="ARBA00023027"/>
    </source>
</evidence>
<proteinExistence type="predicted"/>